<evidence type="ECO:0000256" key="1">
    <source>
        <dbReference type="ARBA" id="ARBA00022475"/>
    </source>
</evidence>
<keyword evidence="3" id="KW-0472">Membrane</keyword>
<keyword evidence="2" id="KW-0997">Cell inner membrane</keyword>
<comment type="caution">
    <text evidence="4">The sequence shown here is derived from an EMBL/GenBank/DDBJ whole genome shotgun (WGS) entry which is preliminary data.</text>
</comment>
<gene>
    <name evidence="4" type="ORF">RS130_21335</name>
</gene>
<protein>
    <submittedName>
        <fullName evidence="4">SecY-interacting protein Syd</fullName>
    </submittedName>
</protein>
<dbReference type="InterPro" id="IPR009948">
    <property type="entry name" value="Syd"/>
</dbReference>
<dbReference type="InterPro" id="IPR038228">
    <property type="entry name" value="Syd_sf"/>
</dbReference>
<keyword evidence="5" id="KW-1185">Reference proteome</keyword>
<dbReference type="RefSeq" id="WP_316027601.1">
    <property type="nucleotide sequence ID" value="NZ_JAWDIO010000002.1"/>
</dbReference>
<evidence type="ECO:0000313" key="5">
    <source>
        <dbReference type="Proteomes" id="UP001247805"/>
    </source>
</evidence>
<dbReference type="Gene3D" id="3.40.1580.20">
    <property type="entry name" value="Syd protein"/>
    <property type="match status" value="1"/>
</dbReference>
<evidence type="ECO:0000256" key="3">
    <source>
        <dbReference type="ARBA" id="ARBA00023136"/>
    </source>
</evidence>
<dbReference type="EMBL" id="JAWDIO010000002">
    <property type="protein sequence ID" value="MDU0356094.1"/>
    <property type="molecule type" value="Genomic_DNA"/>
</dbReference>
<accession>A0ABU3T1E0</accession>
<organism evidence="4 5">
    <name type="scientific">Paraglaciecola aquimarina</name>
    <dbReference type="NCBI Taxonomy" id="1235557"/>
    <lineage>
        <taxon>Bacteria</taxon>
        <taxon>Pseudomonadati</taxon>
        <taxon>Pseudomonadota</taxon>
        <taxon>Gammaproteobacteria</taxon>
        <taxon>Alteromonadales</taxon>
        <taxon>Alteromonadaceae</taxon>
        <taxon>Paraglaciecola</taxon>
    </lineage>
</organism>
<evidence type="ECO:0000313" key="4">
    <source>
        <dbReference type="EMBL" id="MDU0356094.1"/>
    </source>
</evidence>
<evidence type="ECO:0000256" key="2">
    <source>
        <dbReference type="ARBA" id="ARBA00022519"/>
    </source>
</evidence>
<keyword evidence="1" id="KW-1003">Cell membrane</keyword>
<name>A0ABU3T1E0_9ALTE</name>
<reference evidence="4 5" key="1">
    <citation type="submission" date="2023-10" db="EMBL/GenBank/DDBJ databases">
        <title>Glaciecola aquimarina strain GGW-M5 nov., isolated from a coastal seawater.</title>
        <authorList>
            <person name="Bayburt H."/>
            <person name="Kim J.M."/>
            <person name="Choi B.J."/>
            <person name="Jeon C.O."/>
        </authorList>
    </citation>
    <scope>NUCLEOTIDE SEQUENCE [LARGE SCALE GENOMIC DNA]</scope>
    <source>
        <strain evidence="4 5">KCTC 32108</strain>
    </source>
</reference>
<dbReference type="Pfam" id="PF07348">
    <property type="entry name" value="Syd"/>
    <property type="match status" value="1"/>
</dbReference>
<dbReference type="Proteomes" id="UP001247805">
    <property type="component" value="Unassembled WGS sequence"/>
</dbReference>
<proteinExistence type="predicted"/>
<sequence>MKNDVVEALDKFIQNFILLAQQDSNSLAVEYDPTWPSECYQESGSAGDWVKWCPKLRNDQADFSGFEKAMELTIHPDLKAFYAQVLE</sequence>